<evidence type="ECO:0000313" key="1">
    <source>
        <dbReference type="EMBL" id="CAB4123178.1"/>
    </source>
</evidence>
<gene>
    <name evidence="1" type="ORF">UFOVP29_337</name>
</gene>
<organism evidence="1">
    <name type="scientific">uncultured Caudovirales phage</name>
    <dbReference type="NCBI Taxonomy" id="2100421"/>
    <lineage>
        <taxon>Viruses</taxon>
        <taxon>Duplodnaviria</taxon>
        <taxon>Heunggongvirae</taxon>
        <taxon>Uroviricota</taxon>
        <taxon>Caudoviricetes</taxon>
        <taxon>Peduoviridae</taxon>
        <taxon>Maltschvirus</taxon>
        <taxon>Maltschvirus maltsch</taxon>
    </lineage>
</organism>
<proteinExistence type="predicted"/>
<reference evidence="1" key="1">
    <citation type="submission" date="2020-04" db="EMBL/GenBank/DDBJ databases">
        <authorList>
            <person name="Chiriac C."/>
            <person name="Salcher M."/>
            <person name="Ghai R."/>
            <person name="Kavagutti S V."/>
        </authorList>
    </citation>
    <scope>NUCLEOTIDE SEQUENCE</scope>
</reference>
<dbReference type="EMBL" id="LR796167">
    <property type="protein sequence ID" value="CAB4123178.1"/>
    <property type="molecule type" value="Genomic_DNA"/>
</dbReference>
<sequence>MKELLGTTALVIGTVVVLSAVSLGIYAVTKPATIVIGLYGGR</sequence>
<accession>A0A6J5KLR7</accession>
<name>A0A6J5KLR7_9CAUD</name>
<protein>
    <submittedName>
        <fullName evidence="1">Uncharacterized protein</fullName>
    </submittedName>
</protein>